<organism evidence="8 9">
    <name type="scientific">Candidatus Magasanikbacteria bacterium RIFCSPHIGHO2_02_FULL_51_14</name>
    <dbReference type="NCBI Taxonomy" id="1798683"/>
    <lineage>
        <taxon>Bacteria</taxon>
        <taxon>Candidatus Magasanikiibacteriota</taxon>
    </lineage>
</organism>
<comment type="subunit">
    <text evidence="3">Homodimer.</text>
</comment>
<dbReference type="HAMAP" id="MF_01151">
    <property type="entry name" value="GrpE"/>
    <property type="match status" value="1"/>
</dbReference>
<sequence length="192" mass="22180">MGMEEKQNNNDQFSIFNDQSGTSTDNEDVDTEKKEIGAVQAKKEEVKEVNVDYKDKYLRAAADYQNLQKEIEKQRAMWAQMSEAQIVAEFLPIYDNLKKALGMEHEAWNMEQKNWRKGIEHVVKQFADVLKRRGVEEMKTVGEKFNAELHEAVGEEESHEFEEGTIVREVESGYLMNGKILKAAKVIMSRTN</sequence>
<dbReference type="SUPFAM" id="SSF58014">
    <property type="entry name" value="Coiled-coil domain of nucleotide exchange factor GrpE"/>
    <property type="match status" value="1"/>
</dbReference>
<keyword evidence="6" id="KW-0175">Coiled coil</keyword>
<evidence type="ECO:0000256" key="6">
    <source>
        <dbReference type="SAM" id="Coils"/>
    </source>
</evidence>
<dbReference type="InterPro" id="IPR000740">
    <property type="entry name" value="GrpE"/>
</dbReference>
<evidence type="ECO:0000256" key="5">
    <source>
        <dbReference type="RuleBase" id="RU004478"/>
    </source>
</evidence>
<dbReference type="GO" id="GO:0005737">
    <property type="term" value="C:cytoplasm"/>
    <property type="evidence" value="ECO:0007669"/>
    <property type="project" value="UniProtKB-SubCell"/>
</dbReference>
<evidence type="ECO:0000313" key="8">
    <source>
        <dbReference type="EMBL" id="OGH70728.1"/>
    </source>
</evidence>
<dbReference type="PANTHER" id="PTHR21237:SF23">
    <property type="entry name" value="GRPE PROTEIN HOMOLOG, MITOCHONDRIAL"/>
    <property type="match status" value="1"/>
</dbReference>
<dbReference type="InterPro" id="IPR013805">
    <property type="entry name" value="GrpE_CC"/>
</dbReference>
<dbReference type="Pfam" id="PF01025">
    <property type="entry name" value="GrpE"/>
    <property type="match status" value="1"/>
</dbReference>
<dbReference type="CDD" id="cd00446">
    <property type="entry name" value="GrpE"/>
    <property type="match status" value="1"/>
</dbReference>
<name>A0A1F6MGS4_9BACT</name>
<gene>
    <name evidence="3" type="primary">grpE</name>
    <name evidence="8" type="ORF">A3C90_04365</name>
</gene>
<evidence type="ECO:0000256" key="4">
    <source>
        <dbReference type="RuleBase" id="RU000639"/>
    </source>
</evidence>
<dbReference type="PANTHER" id="PTHR21237">
    <property type="entry name" value="GRPE PROTEIN"/>
    <property type="match status" value="1"/>
</dbReference>
<dbReference type="Gene3D" id="2.30.22.10">
    <property type="entry name" value="Head domain of nucleotide exchange factor GrpE"/>
    <property type="match status" value="1"/>
</dbReference>
<evidence type="ECO:0000256" key="2">
    <source>
        <dbReference type="ARBA" id="ARBA00023186"/>
    </source>
</evidence>
<dbReference type="GO" id="GO:0051087">
    <property type="term" value="F:protein-folding chaperone binding"/>
    <property type="evidence" value="ECO:0007669"/>
    <property type="project" value="InterPro"/>
</dbReference>
<keyword evidence="3" id="KW-0963">Cytoplasm</keyword>
<comment type="caution">
    <text evidence="8">The sequence shown here is derived from an EMBL/GenBank/DDBJ whole genome shotgun (WGS) entry which is preliminary data.</text>
</comment>
<dbReference type="InterPro" id="IPR009012">
    <property type="entry name" value="GrpE_head"/>
</dbReference>
<dbReference type="STRING" id="1798683.A3C90_04365"/>
<evidence type="ECO:0000256" key="1">
    <source>
        <dbReference type="ARBA" id="ARBA00009054"/>
    </source>
</evidence>
<dbReference type="GO" id="GO:0042803">
    <property type="term" value="F:protein homodimerization activity"/>
    <property type="evidence" value="ECO:0007669"/>
    <property type="project" value="InterPro"/>
</dbReference>
<evidence type="ECO:0000256" key="7">
    <source>
        <dbReference type="SAM" id="MobiDB-lite"/>
    </source>
</evidence>
<dbReference type="PRINTS" id="PR00773">
    <property type="entry name" value="GRPEPROTEIN"/>
</dbReference>
<dbReference type="SUPFAM" id="SSF51064">
    <property type="entry name" value="Head domain of nucleotide exchange factor GrpE"/>
    <property type="match status" value="1"/>
</dbReference>
<evidence type="ECO:0000256" key="3">
    <source>
        <dbReference type="HAMAP-Rule" id="MF_01151"/>
    </source>
</evidence>
<dbReference type="AlphaFoldDB" id="A0A1F6MGS4"/>
<dbReference type="GO" id="GO:0006457">
    <property type="term" value="P:protein folding"/>
    <property type="evidence" value="ECO:0007669"/>
    <property type="project" value="InterPro"/>
</dbReference>
<dbReference type="Proteomes" id="UP000177457">
    <property type="component" value="Unassembled WGS sequence"/>
</dbReference>
<protein>
    <recommendedName>
        <fullName evidence="3 4">Protein GrpE</fullName>
    </recommendedName>
    <alternativeName>
        <fullName evidence="3">HSP-70 cofactor</fullName>
    </alternativeName>
</protein>
<comment type="subcellular location">
    <subcellularLocation>
        <location evidence="3">Cytoplasm</location>
    </subcellularLocation>
</comment>
<dbReference type="EMBL" id="MFQE01000040">
    <property type="protein sequence ID" value="OGH70728.1"/>
    <property type="molecule type" value="Genomic_DNA"/>
</dbReference>
<feature type="compositionally biased region" description="Polar residues" evidence="7">
    <location>
        <begin position="9"/>
        <end position="24"/>
    </location>
</feature>
<dbReference type="PROSITE" id="PS01071">
    <property type="entry name" value="GRPE"/>
    <property type="match status" value="1"/>
</dbReference>
<feature type="coiled-coil region" evidence="6">
    <location>
        <begin position="50"/>
        <end position="84"/>
    </location>
</feature>
<dbReference type="GO" id="GO:0051082">
    <property type="term" value="F:unfolded protein binding"/>
    <property type="evidence" value="ECO:0007669"/>
    <property type="project" value="TreeGrafter"/>
</dbReference>
<comment type="similarity">
    <text evidence="1 3 5">Belongs to the GrpE family.</text>
</comment>
<dbReference type="GO" id="GO:0000774">
    <property type="term" value="F:adenyl-nucleotide exchange factor activity"/>
    <property type="evidence" value="ECO:0007669"/>
    <property type="project" value="InterPro"/>
</dbReference>
<keyword evidence="3 4" id="KW-0346">Stress response</keyword>
<comment type="function">
    <text evidence="3 4">Participates actively in the response to hyperosmotic and heat shock by preventing the aggregation of stress-denatured proteins, in association with DnaK and GrpE. It is the nucleotide exchange factor for DnaK and may function as a thermosensor. Unfolded proteins bind initially to DnaJ; upon interaction with the DnaJ-bound protein, DnaK hydrolyzes its bound ATP, resulting in the formation of a stable complex. GrpE releases ADP from DnaK; ATP binding to DnaK triggers the release of the substrate protein, thus completing the reaction cycle. Several rounds of ATP-dependent interactions between DnaJ, DnaK and GrpE are required for fully efficient folding.</text>
</comment>
<proteinExistence type="inferred from homology"/>
<evidence type="ECO:0000313" key="9">
    <source>
        <dbReference type="Proteomes" id="UP000177457"/>
    </source>
</evidence>
<feature type="region of interest" description="Disordered" evidence="7">
    <location>
        <begin position="1"/>
        <end position="36"/>
    </location>
</feature>
<keyword evidence="2 3" id="KW-0143">Chaperone</keyword>
<reference evidence="8 9" key="1">
    <citation type="journal article" date="2016" name="Nat. Commun.">
        <title>Thousands of microbial genomes shed light on interconnected biogeochemical processes in an aquifer system.</title>
        <authorList>
            <person name="Anantharaman K."/>
            <person name="Brown C.T."/>
            <person name="Hug L.A."/>
            <person name="Sharon I."/>
            <person name="Castelle C.J."/>
            <person name="Probst A.J."/>
            <person name="Thomas B.C."/>
            <person name="Singh A."/>
            <person name="Wilkins M.J."/>
            <person name="Karaoz U."/>
            <person name="Brodie E.L."/>
            <person name="Williams K.H."/>
            <person name="Hubbard S.S."/>
            <person name="Banfield J.F."/>
        </authorList>
    </citation>
    <scope>NUCLEOTIDE SEQUENCE [LARGE SCALE GENOMIC DNA]</scope>
</reference>
<accession>A0A1F6MGS4</accession>
<dbReference type="Gene3D" id="3.90.20.20">
    <property type="match status" value="1"/>
</dbReference>